<dbReference type="Gramene" id="TraesSTA2A03G00600060.1">
    <property type="protein sequence ID" value="TraesSTA2A03G00600060.1"/>
    <property type="gene ID" value="TraesSTA2A03G00600060"/>
</dbReference>
<dbReference type="Gramene" id="TraesMAC2A03G00600080.1">
    <property type="protein sequence ID" value="TraesMAC2A03G00600080.1"/>
    <property type="gene ID" value="TraesMAC2A03G00600080"/>
</dbReference>
<dbReference type="PANTHER" id="PTHR32141">
    <property type="match status" value="1"/>
</dbReference>
<evidence type="ECO:0000313" key="5">
    <source>
        <dbReference type="Proteomes" id="UP000019116"/>
    </source>
</evidence>
<dbReference type="Gramene" id="TraesWEE_scaffold_041277_01G000200.1">
    <property type="protein sequence ID" value="TraesWEE_scaffold_041277_01G000200.1"/>
    <property type="gene ID" value="TraesWEE_scaffold_041277_01G000200"/>
</dbReference>
<dbReference type="Pfam" id="PF24758">
    <property type="entry name" value="LRR_At5g56370"/>
    <property type="match status" value="1"/>
</dbReference>
<organism evidence="4">
    <name type="scientific">Triticum aestivum</name>
    <name type="common">Wheat</name>
    <dbReference type="NCBI Taxonomy" id="4565"/>
    <lineage>
        <taxon>Eukaryota</taxon>
        <taxon>Viridiplantae</taxon>
        <taxon>Streptophyta</taxon>
        <taxon>Embryophyta</taxon>
        <taxon>Tracheophyta</taxon>
        <taxon>Spermatophyta</taxon>
        <taxon>Magnoliopsida</taxon>
        <taxon>Liliopsida</taxon>
        <taxon>Poales</taxon>
        <taxon>Poaceae</taxon>
        <taxon>BOP clade</taxon>
        <taxon>Pooideae</taxon>
        <taxon>Triticodae</taxon>
        <taxon>Triticeae</taxon>
        <taxon>Triticinae</taxon>
        <taxon>Triticum</taxon>
    </lineage>
</organism>
<dbReference type="Gramene" id="TraesCS2A03G0149600.1">
    <property type="protein sequence ID" value="TraesCS2A03G0149600.1.CDS"/>
    <property type="gene ID" value="TraesCS2A03G0149600"/>
</dbReference>
<feature type="domain" description="FBD" evidence="2">
    <location>
        <begin position="331"/>
        <end position="372"/>
    </location>
</feature>
<dbReference type="Pfam" id="PF08387">
    <property type="entry name" value="FBD"/>
    <property type="match status" value="1"/>
</dbReference>
<dbReference type="Gramene" id="TraesJUL2A03G00604600.1">
    <property type="protein sequence ID" value="TraesJUL2A03G00604600.1"/>
    <property type="gene ID" value="TraesJUL2A03G00604600"/>
</dbReference>
<keyword evidence="5" id="KW-1185">Reference proteome</keyword>
<dbReference type="Gramene" id="TraesROB_scaffold_049477_01G000100.1">
    <property type="protein sequence ID" value="TraesROB_scaffold_049477_01G000100.1"/>
    <property type="gene ID" value="TraesROB_scaffold_049477_01G000100"/>
</dbReference>
<dbReference type="Gramene" id="TraesPARA_EIv1.0_0448150.2">
    <property type="protein sequence ID" value="TraesPARA_EIv1.0_0448150.2.CDS"/>
    <property type="gene ID" value="TraesPARA_EIv1.0_0448150"/>
</dbReference>
<dbReference type="GeneID" id="123187283"/>
<dbReference type="SUPFAM" id="SSF52047">
    <property type="entry name" value="RNI-like"/>
    <property type="match status" value="1"/>
</dbReference>
<dbReference type="InterPro" id="IPR055411">
    <property type="entry name" value="LRR_FXL15/At3g58940/PEG3-like"/>
</dbReference>
<dbReference type="InterPro" id="IPR001810">
    <property type="entry name" value="F-box_dom"/>
</dbReference>
<dbReference type="Gramene" id="TraesSYM2A03G00607560.1">
    <property type="protein sequence ID" value="TraesSYM2A03G00607560.1"/>
    <property type="gene ID" value="TraesSYM2A03G00607560"/>
</dbReference>
<dbReference type="Proteomes" id="UP000019116">
    <property type="component" value="Chromosome 2A"/>
</dbReference>
<feature type="domain" description="F-box/LRR-repeat protein 15/At3g58940/PEG3-like LRR" evidence="3">
    <location>
        <begin position="93"/>
        <end position="309"/>
    </location>
</feature>
<dbReference type="Gramene" id="TraesCLE_scaffold_048178_01G000200.1">
    <property type="protein sequence ID" value="TraesCLE_scaffold_048178_01G000200.1"/>
    <property type="gene ID" value="TraesCLE_scaffold_048178_01G000200"/>
</dbReference>
<dbReference type="Gramene" id="TraesCAD_scaffold_049867_01G000100.1">
    <property type="protein sequence ID" value="TraesCAD_scaffold_049867_01G000100.1"/>
    <property type="gene ID" value="TraesCAD_scaffold_049867_01G000100"/>
</dbReference>
<dbReference type="InterPro" id="IPR006566">
    <property type="entry name" value="FBD"/>
</dbReference>
<dbReference type="RefSeq" id="XP_044455031.1">
    <property type="nucleotide sequence ID" value="XM_044599096.1"/>
</dbReference>
<dbReference type="STRING" id="4565.A0A3B6AS96"/>
<name>A0A3B6AS96_WHEAT</name>
<dbReference type="Pfam" id="PF00646">
    <property type="entry name" value="F-box"/>
    <property type="match status" value="1"/>
</dbReference>
<evidence type="ECO:0000313" key="4">
    <source>
        <dbReference type="EnsemblPlants" id="TraesCS2A02G076800.1"/>
    </source>
</evidence>
<dbReference type="Gramene" id="TraesLDM2A03G00603390.1">
    <property type="protein sequence ID" value="TraesLDM2A03G00603390.1"/>
    <property type="gene ID" value="TraesLDM2A03G00603390"/>
</dbReference>
<dbReference type="OMA" id="DFARYLM"/>
<reference evidence="4" key="2">
    <citation type="submission" date="2018-10" db="UniProtKB">
        <authorList>
            <consortium name="EnsemblPlants"/>
        </authorList>
    </citation>
    <scope>IDENTIFICATION</scope>
</reference>
<proteinExistence type="predicted"/>
<dbReference type="AlphaFoldDB" id="A0A3B6AS96"/>
<dbReference type="Gramene" id="TraesCS2A02G076800.1">
    <property type="protein sequence ID" value="TraesCS2A02G076800.1"/>
    <property type="gene ID" value="TraesCS2A02G076800"/>
</dbReference>
<dbReference type="Gene3D" id="3.80.10.10">
    <property type="entry name" value="Ribonuclease Inhibitor"/>
    <property type="match status" value="1"/>
</dbReference>
<dbReference type="PANTHER" id="PTHR32141:SF46">
    <property type="entry name" value="F-BOX DOMAIN-CONTAINING PROTEIN"/>
    <property type="match status" value="1"/>
</dbReference>
<dbReference type="Gramene" id="TraesARI2A03G00608340.1">
    <property type="protein sequence ID" value="TraesARI2A03G00608340.1"/>
    <property type="gene ID" value="TraesARI2A03G00608340"/>
</dbReference>
<gene>
    <name evidence="4" type="primary">LOC123187283</name>
</gene>
<dbReference type="InterPro" id="IPR055302">
    <property type="entry name" value="F-box_dom-containing"/>
</dbReference>
<evidence type="ECO:0000259" key="2">
    <source>
        <dbReference type="Pfam" id="PF08387"/>
    </source>
</evidence>
<evidence type="ECO:0000259" key="3">
    <source>
        <dbReference type="Pfam" id="PF24758"/>
    </source>
</evidence>
<dbReference type="InterPro" id="IPR032675">
    <property type="entry name" value="LRR_dom_sf"/>
</dbReference>
<reference evidence="4" key="1">
    <citation type="submission" date="2018-08" db="EMBL/GenBank/DDBJ databases">
        <authorList>
            <person name="Rossello M."/>
        </authorList>
    </citation>
    <scope>NUCLEOTIDE SEQUENCE [LARGE SCALE GENOMIC DNA]</scope>
    <source>
        <strain evidence="4">cv. Chinese Spring</strain>
    </source>
</reference>
<feature type="domain" description="F-box" evidence="1">
    <location>
        <begin position="9"/>
        <end position="48"/>
    </location>
</feature>
<dbReference type="KEGG" id="taes:123187283"/>
<sequence>MEAEEGDRISLLPDCLLGNIVSLLPVKNAACTMVLSRRWRRIWPSVPLDLDLDGSNRNLGSDGQSILRILSSHSDGPIHRFHATISAHKATSSWLQILSNQRINDSLVLKFVPHAAHPPLPRDLLRFSANVLRHLELHCCCLDPQLGVTLPLHSLHYLHLSNVVIPETSLHSMIAGCLALRKLQLFRVHNLRRLVPCSRNLVEVYIRPHVPLEKVSFSGTPNLESIVLLYADIWRLCPDIFVKDALPPKVRKVALTLPMLHSPNFVITPKMSVSIITTLILNMKFSDGEELRKATNMLSLFPCLQVLQIWCLAFEWTDKHAFGQWQPAADTIICLNEHLKYVELHGYYGTIGEVQFASFLMAGAKALRAMQILHGSKLRDERINTMKSLILKGGKASSEAQLSFAWRSDIPTVRQDLDSYLRQVRII</sequence>
<evidence type="ECO:0000259" key="1">
    <source>
        <dbReference type="Pfam" id="PF00646"/>
    </source>
</evidence>
<dbReference type="Gramene" id="TraesNOR2A03G00609200.1">
    <property type="protein sequence ID" value="TraesNOR2A03G00609200.1"/>
    <property type="gene ID" value="TraesNOR2A03G00609200"/>
</dbReference>
<protein>
    <submittedName>
        <fullName evidence="4">Uncharacterized protein</fullName>
    </submittedName>
</protein>
<dbReference type="RefSeq" id="XP_044455032.1">
    <property type="nucleotide sequence ID" value="XM_044599097.1"/>
</dbReference>
<dbReference type="Gramene" id="TraesPARA_EIv1.0_0448150.1">
    <property type="protein sequence ID" value="TraesPARA_EIv1.0_0448150.1.CDS"/>
    <property type="gene ID" value="TraesPARA_EIv1.0_0448150"/>
</dbReference>
<accession>A0A3B6AS96</accession>
<dbReference type="SUPFAM" id="SSF81383">
    <property type="entry name" value="F-box domain"/>
    <property type="match status" value="1"/>
</dbReference>
<dbReference type="Gramene" id="TraesJAG2A03G00599800.1">
    <property type="protein sequence ID" value="TraesJAG2A03G00599800.1"/>
    <property type="gene ID" value="TraesJAG2A03G00599800"/>
</dbReference>
<dbReference type="InterPro" id="IPR036047">
    <property type="entry name" value="F-box-like_dom_sf"/>
</dbReference>
<dbReference type="EnsemblPlants" id="TraesCS2A02G076800.1">
    <property type="protein sequence ID" value="TraesCS2A02G076800.1"/>
    <property type="gene ID" value="TraesCS2A02G076800"/>
</dbReference>
<dbReference type="Gramene" id="TraesLAC2A03G00605440.1">
    <property type="protein sequence ID" value="TraesLAC2A03G00605440.1"/>
    <property type="gene ID" value="TraesLAC2A03G00605440"/>
</dbReference>